<dbReference type="SMART" id="SM00507">
    <property type="entry name" value="HNHc"/>
    <property type="match status" value="1"/>
</dbReference>
<dbReference type="Gene3D" id="1.10.30.50">
    <property type="match status" value="1"/>
</dbReference>
<dbReference type="InterPro" id="IPR003615">
    <property type="entry name" value="HNH_nuc"/>
</dbReference>
<keyword evidence="5" id="KW-1185">Reference proteome</keyword>
<dbReference type="InterPro" id="IPR002711">
    <property type="entry name" value="HNH"/>
</dbReference>
<dbReference type="InterPro" id="IPR003870">
    <property type="entry name" value="DUF222"/>
</dbReference>
<comment type="caution">
    <text evidence="4">The sequence shown here is derived from an EMBL/GenBank/DDBJ whole genome shotgun (WGS) entry which is preliminary data.</text>
</comment>
<comment type="similarity">
    <text evidence="1">Belongs to the Rv1128c/1148c/1588c/1702c/1945/3466 family.</text>
</comment>
<dbReference type="Pfam" id="PF02720">
    <property type="entry name" value="DUF222"/>
    <property type="match status" value="1"/>
</dbReference>
<evidence type="ECO:0000256" key="1">
    <source>
        <dbReference type="ARBA" id="ARBA00023450"/>
    </source>
</evidence>
<dbReference type="CDD" id="cd00085">
    <property type="entry name" value="HNHc"/>
    <property type="match status" value="1"/>
</dbReference>
<feature type="region of interest" description="Disordered" evidence="2">
    <location>
        <begin position="286"/>
        <end position="348"/>
    </location>
</feature>
<dbReference type="Pfam" id="PF01844">
    <property type="entry name" value="HNH"/>
    <property type="match status" value="1"/>
</dbReference>
<organism evidence="4 5">
    <name type="scientific">Paeniglutamicibacter antarcticus</name>
    <dbReference type="NCBI Taxonomy" id="494023"/>
    <lineage>
        <taxon>Bacteria</taxon>
        <taxon>Bacillati</taxon>
        <taxon>Actinomycetota</taxon>
        <taxon>Actinomycetes</taxon>
        <taxon>Micrococcales</taxon>
        <taxon>Micrococcaceae</taxon>
        <taxon>Paeniglutamicibacter</taxon>
    </lineage>
</organism>
<gene>
    <name evidence="4" type="ORF">GCM10025778_13930</name>
</gene>
<dbReference type="EMBL" id="BAABLK010000023">
    <property type="protein sequence ID" value="GAA5226860.1"/>
    <property type="molecule type" value="Genomic_DNA"/>
</dbReference>
<evidence type="ECO:0000259" key="3">
    <source>
        <dbReference type="SMART" id="SM00507"/>
    </source>
</evidence>
<evidence type="ECO:0000313" key="4">
    <source>
        <dbReference type="EMBL" id="GAA5226860.1"/>
    </source>
</evidence>
<proteinExistence type="inferred from homology"/>
<feature type="compositionally biased region" description="Polar residues" evidence="2">
    <location>
        <begin position="330"/>
        <end position="342"/>
    </location>
</feature>
<feature type="domain" description="HNH nuclease" evidence="3">
    <location>
        <begin position="480"/>
        <end position="532"/>
    </location>
</feature>
<reference evidence="5" key="1">
    <citation type="journal article" date="2019" name="Int. J. Syst. Evol. Microbiol.">
        <title>The Global Catalogue of Microorganisms (GCM) 10K type strain sequencing project: providing services to taxonomists for standard genome sequencing and annotation.</title>
        <authorList>
            <consortium name="The Broad Institute Genomics Platform"/>
            <consortium name="The Broad Institute Genome Sequencing Center for Infectious Disease"/>
            <person name="Wu L."/>
            <person name="Ma J."/>
        </authorList>
    </citation>
    <scope>NUCLEOTIDE SEQUENCE [LARGE SCALE GENOMIC DNA]</scope>
    <source>
        <strain evidence="5">JCM 18952</strain>
    </source>
</reference>
<dbReference type="Proteomes" id="UP001501257">
    <property type="component" value="Unassembled WGS sequence"/>
</dbReference>
<dbReference type="RefSeq" id="WP_210100852.1">
    <property type="nucleotide sequence ID" value="NZ_BAABLK010000023.1"/>
</dbReference>
<protein>
    <recommendedName>
        <fullName evidence="3">HNH nuclease domain-containing protein</fullName>
    </recommendedName>
</protein>
<evidence type="ECO:0000256" key="2">
    <source>
        <dbReference type="SAM" id="MobiDB-lite"/>
    </source>
</evidence>
<accession>A0ABP9TL01</accession>
<name>A0ABP9TL01_9MICC</name>
<evidence type="ECO:0000313" key="5">
    <source>
        <dbReference type="Proteomes" id="UP001501257"/>
    </source>
</evidence>
<sequence length="582" mass="61886">MGTTLFTPLTGPTSTAEFGQQLATAALALSTATAELGSVPLDAASTAVMMGLIERIYRIACYAQLVVTQRAETAGIHQLDPSTAQQIDELVATLWPLADGTSTMPPEVLRQGMAPYRNTQAFMQAHLHISTSEARRRVTGGRLLVAPPSPGSSHKAAPAEPSYPILARAASDASADVSNLTTMAGRLESMQPRIRTRSDAENMNAAIEESLAREARTSDPKICGQALRDWDNFLSENGTPISDEEIRAKRGMFYRGYRDGSDEFLLRCAPTDSEVLLSFSEAWTNPRSLKSPPFSTSTTSGTTADEEMSVPVDGPTRAGGRSARPDPLESSASGTPTFSPSGTPAPEWARAAGTDEADIPLSELECGLPPEGSGSDPMTGFDVRTNPQLLLDALIAACTGAINGAGIAESGGMRVRVGVLIDYRSLLGQCEDAGLTAHNRPISAANIRRLACDGDILPAVMGENGAVLELGREIRGFTNAQRRAIAIRDRGCVIPGCMRPASMSECHHVIPWSEGGPTNVSNAALVCEFHHLQVHAGLIKLKSIDGVPHVVEIEGQPRGAPQRNLYWHPRLRTAGYQASLFG</sequence>